<dbReference type="EC" id="3.6.1.-" evidence="10"/>
<keyword evidence="1 10" id="KW-0963">Cytoplasm</keyword>
<dbReference type="HAMAP" id="MF_01820">
    <property type="entry name" value="GTPase_RsgA"/>
    <property type="match status" value="1"/>
</dbReference>
<feature type="binding site" evidence="10">
    <location>
        <position position="289"/>
    </location>
    <ligand>
        <name>Zn(2+)</name>
        <dbReference type="ChEBI" id="CHEBI:29105"/>
    </ligand>
</feature>
<name>A0ABS1T4K4_9CLOT</name>
<comment type="cofactor">
    <cofactor evidence="10">
        <name>Zn(2+)</name>
        <dbReference type="ChEBI" id="CHEBI:29105"/>
    </cofactor>
    <text evidence="10">Binds 1 zinc ion per subunit.</text>
</comment>
<feature type="binding site" evidence="10">
    <location>
        <begin position="203"/>
        <end position="211"/>
    </location>
    <ligand>
        <name>GTP</name>
        <dbReference type="ChEBI" id="CHEBI:37565"/>
    </ligand>
</feature>
<feature type="binding site" evidence="10">
    <location>
        <position position="284"/>
    </location>
    <ligand>
        <name>Zn(2+)</name>
        <dbReference type="ChEBI" id="CHEBI:29105"/>
    </ligand>
</feature>
<evidence type="ECO:0000313" key="14">
    <source>
        <dbReference type="Proteomes" id="UP000632377"/>
    </source>
</evidence>
<dbReference type="PROSITE" id="PS50936">
    <property type="entry name" value="ENGC_GTPASE"/>
    <property type="match status" value="1"/>
</dbReference>
<evidence type="ECO:0000259" key="12">
    <source>
        <dbReference type="PROSITE" id="PS51721"/>
    </source>
</evidence>
<dbReference type="CDD" id="cd01854">
    <property type="entry name" value="YjeQ_EngC"/>
    <property type="match status" value="1"/>
</dbReference>
<dbReference type="PROSITE" id="PS51721">
    <property type="entry name" value="G_CP"/>
    <property type="match status" value="1"/>
</dbReference>
<dbReference type="InterPro" id="IPR027417">
    <property type="entry name" value="P-loop_NTPase"/>
</dbReference>
<comment type="subunit">
    <text evidence="10">Monomer. Associates with 30S ribosomal subunit, binds 16S rRNA.</text>
</comment>
<evidence type="ECO:0000313" key="13">
    <source>
        <dbReference type="EMBL" id="MBL4934166.1"/>
    </source>
</evidence>
<proteinExistence type="inferred from homology"/>
<evidence type="ECO:0000256" key="3">
    <source>
        <dbReference type="ARBA" id="ARBA00022723"/>
    </source>
</evidence>
<keyword evidence="14" id="KW-1185">Reference proteome</keyword>
<keyword evidence="6 10" id="KW-0378">Hydrolase</keyword>
<protein>
    <recommendedName>
        <fullName evidence="10">Small ribosomal subunit biogenesis GTPase RsgA</fullName>
        <ecNumber evidence="10">3.6.1.-</ecNumber>
    </recommendedName>
</protein>
<feature type="domain" description="CP-type G" evidence="12">
    <location>
        <begin position="103"/>
        <end position="261"/>
    </location>
</feature>
<reference evidence="13 14" key="1">
    <citation type="submission" date="2021-01" db="EMBL/GenBank/DDBJ databases">
        <title>Genome public.</title>
        <authorList>
            <person name="Liu C."/>
            <person name="Sun Q."/>
        </authorList>
    </citation>
    <scope>NUCLEOTIDE SEQUENCE [LARGE SCALE GENOMIC DNA]</scope>
    <source>
        <strain evidence="13 14">YIM B02515</strain>
    </source>
</reference>
<dbReference type="Pfam" id="PF03193">
    <property type="entry name" value="RsgA_GTPase"/>
    <property type="match status" value="1"/>
</dbReference>
<dbReference type="NCBIfam" id="TIGR00157">
    <property type="entry name" value="ribosome small subunit-dependent GTPase A"/>
    <property type="match status" value="1"/>
</dbReference>
<keyword evidence="2 10" id="KW-0690">Ribosome biogenesis</keyword>
<evidence type="ECO:0000256" key="5">
    <source>
        <dbReference type="ARBA" id="ARBA00022741"/>
    </source>
</evidence>
<evidence type="ECO:0000256" key="8">
    <source>
        <dbReference type="ARBA" id="ARBA00022884"/>
    </source>
</evidence>
<dbReference type="InterPro" id="IPR010914">
    <property type="entry name" value="RsgA_GTPase_dom"/>
</dbReference>
<evidence type="ECO:0000256" key="7">
    <source>
        <dbReference type="ARBA" id="ARBA00022833"/>
    </source>
</evidence>
<comment type="caution">
    <text evidence="13">The sequence shown here is derived from an EMBL/GenBank/DDBJ whole genome shotgun (WGS) entry which is preliminary data.</text>
</comment>
<keyword evidence="4 10" id="KW-0699">rRNA-binding</keyword>
<sequence length="360" mass="40844">MNNIIEQYGYTDFYKAQEGNFNLEEKNLIPGRVIEVQRETYKIVTDKGESYAKLKGSIFYNDAFQSTYPAVGDFVLAFHNPYGEDVIYHVLERKSKFSRLDSFNQIEQLVAANFDYVFIMTSLNHDFNIKRIERYLTAAWESGGTPVIILTKADLCEDYEGYVEQIEQIAFGVSIIPISSVTGEGMDKLQEFIKPSKTIVFLGSSGVGKSSLVNAIAGEEIMKVNNIREDDSRGRHTTTHRELIMMENGTMIIDTPGMRELGMWNASEGLDTVFSDIEKLSGNCRFRDCSHGSEPGCAVKSALQSGELTKARWESYIKLKKEIRFAEMKENASIRANEKARWKSISKAQKQFKKDGSYYV</sequence>
<feature type="domain" description="EngC GTPase" evidence="11">
    <location>
        <begin position="112"/>
        <end position="259"/>
    </location>
</feature>
<dbReference type="EMBL" id="JAESWC010000001">
    <property type="protein sequence ID" value="MBL4934166.1"/>
    <property type="molecule type" value="Genomic_DNA"/>
</dbReference>
<keyword evidence="5 10" id="KW-0547">Nucleotide-binding</keyword>
<comment type="subcellular location">
    <subcellularLocation>
        <location evidence="10">Cytoplasm</location>
    </subcellularLocation>
</comment>
<dbReference type="InterPro" id="IPR004881">
    <property type="entry name" value="Ribosome_biogen_GTPase_RsgA"/>
</dbReference>
<evidence type="ECO:0000256" key="1">
    <source>
        <dbReference type="ARBA" id="ARBA00022490"/>
    </source>
</evidence>
<keyword evidence="7 10" id="KW-0862">Zinc</keyword>
<feature type="binding site" evidence="10">
    <location>
        <position position="291"/>
    </location>
    <ligand>
        <name>Zn(2+)</name>
        <dbReference type="ChEBI" id="CHEBI:29105"/>
    </ligand>
</feature>
<dbReference type="Proteomes" id="UP000632377">
    <property type="component" value="Unassembled WGS sequence"/>
</dbReference>
<dbReference type="Gene3D" id="1.10.40.50">
    <property type="entry name" value="Probable gtpase engc, domain 3"/>
    <property type="match status" value="1"/>
</dbReference>
<keyword evidence="3 10" id="KW-0479">Metal-binding</keyword>
<evidence type="ECO:0000256" key="4">
    <source>
        <dbReference type="ARBA" id="ARBA00022730"/>
    </source>
</evidence>
<dbReference type="Gene3D" id="3.40.50.300">
    <property type="entry name" value="P-loop containing nucleotide triphosphate hydrolases"/>
    <property type="match status" value="1"/>
</dbReference>
<dbReference type="InterPro" id="IPR030378">
    <property type="entry name" value="G_CP_dom"/>
</dbReference>
<organism evidence="13 14">
    <name type="scientific">Clostridium rhizosphaerae</name>
    <dbReference type="NCBI Taxonomy" id="2803861"/>
    <lineage>
        <taxon>Bacteria</taxon>
        <taxon>Bacillati</taxon>
        <taxon>Bacillota</taxon>
        <taxon>Clostridia</taxon>
        <taxon>Eubacteriales</taxon>
        <taxon>Clostridiaceae</taxon>
        <taxon>Clostridium</taxon>
    </lineage>
</organism>
<comment type="similarity">
    <text evidence="10">Belongs to the TRAFAC class YlqF/YawG GTPase family. RsgA subfamily.</text>
</comment>
<evidence type="ECO:0000256" key="10">
    <source>
        <dbReference type="HAMAP-Rule" id="MF_01820"/>
    </source>
</evidence>
<dbReference type="SUPFAM" id="SSF52540">
    <property type="entry name" value="P-loop containing nucleoside triphosphate hydrolases"/>
    <property type="match status" value="1"/>
</dbReference>
<evidence type="ECO:0000256" key="2">
    <source>
        <dbReference type="ARBA" id="ARBA00022517"/>
    </source>
</evidence>
<accession>A0ABS1T4K4</accession>
<feature type="binding site" evidence="10">
    <location>
        <begin position="151"/>
        <end position="154"/>
    </location>
    <ligand>
        <name>GTP</name>
        <dbReference type="ChEBI" id="CHEBI:37565"/>
    </ligand>
</feature>
<keyword evidence="9 10" id="KW-0342">GTP-binding</keyword>
<dbReference type="PANTHER" id="PTHR32120">
    <property type="entry name" value="SMALL RIBOSOMAL SUBUNIT BIOGENESIS GTPASE RSGA"/>
    <property type="match status" value="1"/>
</dbReference>
<dbReference type="RefSeq" id="WP_202746820.1">
    <property type="nucleotide sequence ID" value="NZ_JAESWC010000001.1"/>
</dbReference>
<gene>
    <name evidence="10 13" type="primary">rsgA</name>
    <name evidence="13" type="ORF">JK636_00175</name>
</gene>
<dbReference type="PANTHER" id="PTHR32120:SF10">
    <property type="entry name" value="SMALL RIBOSOMAL SUBUNIT BIOGENESIS GTPASE RSGA"/>
    <property type="match status" value="1"/>
</dbReference>
<feature type="binding site" evidence="10">
    <location>
        <position position="297"/>
    </location>
    <ligand>
        <name>Zn(2+)</name>
        <dbReference type="ChEBI" id="CHEBI:29105"/>
    </ligand>
</feature>
<keyword evidence="8 10" id="KW-0694">RNA-binding</keyword>
<comment type="function">
    <text evidence="10">One of several proteins that assist in the late maturation steps of the functional core of the 30S ribosomal subunit. Helps release RbfA from mature subunits. May play a role in the assembly of ribosomal proteins into the subunit. Circularly permuted GTPase that catalyzes slow GTP hydrolysis, GTPase activity is stimulated by the 30S ribosomal subunit.</text>
</comment>
<evidence type="ECO:0000256" key="9">
    <source>
        <dbReference type="ARBA" id="ARBA00023134"/>
    </source>
</evidence>
<evidence type="ECO:0000256" key="6">
    <source>
        <dbReference type="ARBA" id="ARBA00022801"/>
    </source>
</evidence>
<evidence type="ECO:0000259" key="11">
    <source>
        <dbReference type="PROSITE" id="PS50936"/>
    </source>
</evidence>